<dbReference type="AlphaFoldDB" id="A0A9W9G8C6"/>
<reference evidence="1" key="1">
    <citation type="submission" date="2022-11" db="EMBL/GenBank/DDBJ databases">
        <authorList>
            <person name="Petersen C."/>
        </authorList>
    </citation>
    <scope>NUCLEOTIDE SEQUENCE</scope>
    <source>
        <strain evidence="1">IBT 30069</strain>
    </source>
</reference>
<organism evidence="1 2">
    <name type="scientific">Penicillium angulare</name>
    <dbReference type="NCBI Taxonomy" id="116970"/>
    <lineage>
        <taxon>Eukaryota</taxon>
        <taxon>Fungi</taxon>
        <taxon>Dikarya</taxon>
        <taxon>Ascomycota</taxon>
        <taxon>Pezizomycotina</taxon>
        <taxon>Eurotiomycetes</taxon>
        <taxon>Eurotiomycetidae</taxon>
        <taxon>Eurotiales</taxon>
        <taxon>Aspergillaceae</taxon>
        <taxon>Penicillium</taxon>
    </lineage>
</organism>
<gene>
    <name evidence="1" type="ORF">N7456_002574</name>
</gene>
<keyword evidence="2" id="KW-1185">Reference proteome</keyword>
<accession>A0A9W9G8C6</accession>
<dbReference type="InterPro" id="IPR011009">
    <property type="entry name" value="Kinase-like_dom_sf"/>
</dbReference>
<evidence type="ECO:0000313" key="1">
    <source>
        <dbReference type="EMBL" id="KAJ5114040.1"/>
    </source>
</evidence>
<dbReference type="Gene3D" id="1.10.510.10">
    <property type="entry name" value="Transferase(Phosphotransferase) domain 1"/>
    <property type="match status" value="1"/>
</dbReference>
<dbReference type="Pfam" id="PF06293">
    <property type="entry name" value="Kdo"/>
    <property type="match status" value="1"/>
</dbReference>
<protein>
    <submittedName>
        <fullName evidence="1">Alpha-galactosidase A</fullName>
    </submittedName>
</protein>
<sequence>MDNQPQIELPQAEVDENTQSFLRLLIDERSIKYITIDPGIYSDEDMCFGPGLSTVLPKFPPGDWNDGLVSKSPDSGQPYFASCSNTEFPGVENTWHEIFVDYMQLSIGRKLRTGIYEATCQSFSDTIVIKFARFEWELQYLENETTAYQWISGHDIGPRFLGHLTKNGRVIGFLMEAISNPHHATVDDLEACQDVLSRLHKLGIQHGDTNRFNFLVHDSGATLIDFDTSQRCDDQELLVNEFEGLSTRLNDSSGRGGGGLL</sequence>
<name>A0A9W9G8C6_9EURO</name>
<comment type="caution">
    <text evidence="1">The sequence shown here is derived from an EMBL/GenBank/DDBJ whole genome shotgun (WGS) entry which is preliminary data.</text>
</comment>
<dbReference type="Proteomes" id="UP001149165">
    <property type="component" value="Unassembled WGS sequence"/>
</dbReference>
<evidence type="ECO:0000313" key="2">
    <source>
        <dbReference type="Proteomes" id="UP001149165"/>
    </source>
</evidence>
<proteinExistence type="predicted"/>
<dbReference type="EMBL" id="JAPQKH010000002">
    <property type="protein sequence ID" value="KAJ5114040.1"/>
    <property type="molecule type" value="Genomic_DNA"/>
</dbReference>
<dbReference type="SUPFAM" id="SSF56112">
    <property type="entry name" value="Protein kinase-like (PK-like)"/>
    <property type="match status" value="1"/>
</dbReference>
<reference evidence="1" key="2">
    <citation type="journal article" date="2023" name="IMA Fungus">
        <title>Comparative genomic study of the Penicillium genus elucidates a diverse pangenome and 15 lateral gene transfer events.</title>
        <authorList>
            <person name="Petersen C."/>
            <person name="Sorensen T."/>
            <person name="Nielsen M.R."/>
            <person name="Sondergaard T.E."/>
            <person name="Sorensen J.L."/>
            <person name="Fitzpatrick D.A."/>
            <person name="Frisvad J.C."/>
            <person name="Nielsen K.L."/>
        </authorList>
    </citation>
    <scope>NUCLEOTIDE SEQUENCE</scope>
    <source>
        <strain evidence="1">IBT 30069</strain>
    </source>
</reference>
<dbReference type="OrthoDB" id="2687876at2759"/>